<proteinExistence type="predicted"/>
<dbReference type="HOGENOM" id="CLU_1835646_0_0_1"/>
<gene>
    <name evidence="1" type="ORF">Moror_16461</name>
</gene>
<evidence type="ECO:0000313" key="1">
    <source>
        <dbReference type="EMBL" id="ESK90875.1"/>
    </source>
</evidence>
<name>V2XED9_MONRO</name>
<dbReference type="KEGG" id="mrr:Moror_16461"/>
<keyword evidence="2" id="KW-1185">Reference proteome</keyword>
<evidence type="ECO:0000313" key="2">
    <source>
        <dbReference type="Proteomes" id="UP000017559"/>
    </source>
</evidence>
<organism evidence="1 2">
    <name type="scientific">Moniliophthora roreri (strain MCA 2997)</name>
    <name type="common">Cocoa frosty pod rot fungus</name>
    <name type="synonym">Crinipellis roreri</name>
    <dbReference type="NCBI Taxonomy" id="1381753"/>
    <lineage>
        <taxon>Eukaryota</taxon>
        <taxon>Fungi</taxon>
        <taxon>Dikarya</taxon>
        <taxon>Basidiomycota</taxon>
        <taxon>Agaricomycotina</taxon>
        <taxon>Agaricomycetes</taxon>
        <taxon>Agaricomycetidae</taxon>
        <taxon>Agaricales</taxon>
        <taxon>Marasmiineae</taxon>
        <taxon>Marasmiaceae</taxon>
        <taxon>Moniliophthora</taxon>
    </lineage>
</organism>
<sequence>MNGLNRCLLTSWDQFRACGPLRFDLDNSPFSRADSDVYCKLSSSSVSNSSRTGGNIGLVSSLEENRIERHTSHSSPKNGSPHIFFTTLVSTEIVMTSLQPRTPDFLLQAETHTGMRSKLVSLSEAVKVDHQEAGFARFRC</sequence>
<protein>
    <submittedName>
        <fullName evidence="1">Uncharacterized protein</fullName>
    </submittedName>
</protein>
<dbReference type="EMBL" id="AWSO01000399">
    <property type="protein sequence ID" value="ESK90875.1"/>
    <property type="molecule type" value="Genomic_DNA"/>
</dbReference>
<comment type="caution">
    <text evidence="1">The sequence shown here is derived from an EMBL/GenBank/DDBJ whole genome shotgun (WGS) entry which is preliminary data.</text>
</comment>
<reference evidence="1 2" key="1">
    <citation type="journal article" date="2014" name="BMC Genomics">
        <title>Genome and secretome analysis of the hemibiotrophic fungal pathogen, Moniliophthora roreri, which causes frosty pod rot disease of cacao: mechanisms of the biotrophic and necrotrophic phases.</title>
        <authorList>
            <person name="Meinhardt L.W."/>
            <person name="Costa G.G.L."/>
            <person name="Thomazella D.P.T."/>
            <person name="Teixeira P.J.P.L."/>
            <person name="Carazzolle M.F."/>
            <person name="Schuster S.C."/>
            <person name="Carlson J.E."/>
            <person name="Guiltinan M.J."/>
            <person name="Mieczkowski P."/>
            <person name="Farmer A."/>
            <person name="Ramaraj T."/>
            <person name="Crozier J."/>
            <person name="Davis R.E."/>
            <person name="Shao J."/>
            <person name="Melnick R.L."/>
            <person name="Pereira G.A.G."/>
            <person name="Bailey B.A."/>
        </authorList>
    </citation>
    <scope>NUCLEOTIDE SEQUENCE [LARGE SCALE GENOMIC DNA]</scope>
    <source>
        <strain evidence="1 2">MCA 2997</strain>
    </source>
</reference>
<dbReference type="Proteomes" id="UP000017559">
    <property type="component" value="Unassembled WGS sequence"/>
</dbReference>
<accession>V2XED9</accession>
<dbReference type="AlphaFoldDB" id="V2XED9"/>